<name>A0A2T5GIH8_9SPHN</name>
<evidence type="ECO:0000313" key="2">
    <source>
        <dbReference type="Proteomes" id="UP000244189"/>
    </source>
</evidence>
<dbReference type="AlphaFoldDB" id="A0A2T5GIH8"/>
<dbReference type="Pfam" id="PF04820">
    <property type="entry name" value="Trp_halogenase"/>
    <property type="match status" value="1"/>
</dbReference>
<protein>
    <submittedName>
        <fullName evidence="1">Tryptophan halogenase</fullName>
    </submittedName>
</protein>
<reference evidence="1 2" key="1">
    <citation type="submission" date="2018-04" db="EMBL/GenBank/DDBJ databases">
        <title>Genomic Encyclopedia of Type Strains, Phase III (KMG-III): the genomes of soil and plant-associated and newly described type strains.</title>
        <authorList>
            <person name="Whitman W."/>
        </authorList>
    </citation>
    <scope>NUCLEOTIDE SEQUENCE [LARGE SCALE GENOMIC DNA]</scope>
    <source>
        <strain evidence="1 2">MA101b</strain>
    </source>
</reference>
<dbReference type="RefSeq" id="WP_107959381.1">
    <property type="nucleotide sequence ID" value="NZ_JAPZPS010000001.1"/>
</dbReference>
<evidence type="ECO:0000313" key="1">
    <source>
        <dbReference type="EMBL" id="PTQ59124.1"/>
    </source>
</evidence>
<sequence>MTARPPIRSIAVLGAGIVGLSAAIAFARVLPGLAVTVIETPDDPAALTDHLAGTLPSIAEFHDRIGLRERDLLAAGATHRLGTRLSDWRADGVPLVLAHGERGGAIAPGTFHQHWLNARRAGKTAAFDAFSVPATLAAADRFVHPSDDPRSPISGFGYAWRLDPPRYRDLLRALARHIGIIPVPGVYAGVERGSDGHVATLLLADGRCVAADLYLDCSGPAAPLRSALDTQWDDWRRWLPVDRLLLGAAPARVATPTDDRIAVPAGWRFVQPLRDRTLVGLGYAADQTSDSSARRVLPAGDTVVPLALGVRAEPWRHNVLALGDAAVVLDPLADANLHLAQSAILRAIDLLPGRDCAPTELAEYNQRSHRQAARVRDFQAAHYLPTGRTRGPFWKSIARLPRPDSLAHTLEQFAHRGRLPFYEDESFDKDDWHGLLLGLGMIPRIADPIASASPPELIAATLKQLADATAALPARLPPYPAYLAQLERGR</sequence>
<dbReference type="InterPro" id="IPR050816">
    <property type="entry name" value="Flavin-dep_Halogenase_NPB"/>
</dbReference>
<accession>A0A2T5GIH8</accession>
<dbReference type="EMBL" id="QAOG01000006">
    <property type="protein sequence ID" value="PTQ59124.1"/>
    <property type="molecule type" value="Genomic_DNA"/>
</dbReference>
<dbReference type="PANTHER" id="PTHR43747">
    <property type="entry name" value="FAD-BINDING PROTEIN"/>
    <property type="match status" value="1"/>
</dbReference>
<organism evidence="1 2">
    <name type="scientific">Sphingomonas aurantiaca</name>
    <dbReference type="NCBI Taxonomy" id="185949"/>
    <lineage>
        <taxon>Bacteria</taxon>
        <taxon>Pseudomonadati</taxon>
        <taxon>Pseudomonadota</taxon>
        <taxon>Alphaproteobacteria</taxon>
        <taxon>Sphingomonadales</taxon>
        <taxon>Sphingomonadaceae</taxon>
        <taxon>Sphingomonas</taxon>
    </lineage>
</organism>
<dbReference type="InterPro" id="IPR036188">
    <property type="entry name" value="FAD/NAD-bd_sf"/>
</dbReference>
<dbReference type="Gene3D" id="3.50.50.60">
    <property type="entry name" value="FAD/NAD(P)-binding domain"/>
    <property type="match status" value="1"/>
</dbReference>
<proteinExistence type="predicted"/>
<comment type="caution">
    <text evidence="1">The sequence shown here is derived from an EMBL/GenBank/DDBJ whole genome shotgun (WGS) entry which is preliminary data.</text>
</comment>
<keyword evidence="2" id="KW-1185">Reference proteome</keyword>
<dbReference type="InterPro" id="IPR006905">
    <property type="entry name" value="Flavin_halogenase"/>
</dbReference>
<dbReference type="Proteomes" id="UP000244189">
    <property type="component" value="Unassembled WGS sequence"/>
</dbReference>
<dbReference type="PANTHER" id="PTHR43747:SF4">
    <property type="entry name" value="FLAVIN-DEPENDENT TRYPTOPHAN HALOGENASE"/>
    <property type="match status" value="1"/>
</dbReference>
<gene>
    <name evidence="1" type="ORF">C8J26_3452</name>
</gene>
<dbReference type="SUPFAM" id="SSF51905">
    <property type="entry name" value="FAD/NAD(P)-binding domain"/>
    <property type="match status" value="1"/>
</dbReference>
<dbReference type="GO" id="GO:0004497">
    <property type="term" value="F:monooxygenase activity"/>
    <property type="evidence" value="ECO:0007669"/>
    <property type="project" value="InterPro"/>
</dbReference>